<dbReference type="InterPro" id="IPR008591">
    <property type="entry name" value="GINS_Sld5"/>
</dbReference>
<keyword evidence="4 6" id="KW-0235">DNA replication</keyword>
<evidence type="ECO:0000259" key="8">
    <source>
        <dbReference type="Pfam" id="PF16922"/>
    </source>
</evidence>
<keyword evidence="5 6" id="KW-0539">Nucleus</keyword>
<comment type="function">
    <text evidence="6">The GINS complex plays an essential role in the initiation of DNA replication.</text>
</comment>
<evidence type="ECO:0000256" key="2">
    <source>
        <dbReference type="ARBA" id="ARBA00008187"/>
    </source>
</evidence>
<comment type="similarity">
    <text evidence="2 6">Belongs to the GINS4/SLD5 family.</text>
</comment>
<dbReference type="SUPFAM" id="SSF160059">
    <property type="entry name" value="PriA/YqbF domain"/>
    <property type="match status" value="1"/>
</dbReference>
<dbReference type="InterPro" id="IPR038749">
    <property type="entry name" value="Sld5_GINS_A"/>
</dbReference>
<accession>A0A1V8SJW6</accession>
<dbReference type="GO" id="GO:0000727">
    <property type="term" value="P:double-strand break repair via break-induced replication"/>
    <property type="evidence" value="ECO:0007669"/>
    <property type="project" value="TreeGrafter"/>
</dbReference>
<evidence type="ECO:0000313" key="10">
    <source>
        <dbReference type="Proteomes" id="UP000192596"/>
    </source>
</evidence>
<dbReference type="Pfam" id="PF05916">
    <property type="entry name" value="Sld5"/>
    <property type="match status" value="1"/>
</dbReference>
<evidence type="ECO:0000256" key="1">
    <source>
        <dbReference type="ARBA" id="ARBA00004123"/>
    </source>
</evidence>
<dbReference type="EMBL" id="NAJO01000041">
    <property type="protein sequence ID" value="OQN99151.1"/>
    <property type="molecule type" value="Genomic_DNA"/>
</dbReference>
<dbReference type="GO" id="GO:0000811">
    <property type="term" value="C:GINS complex"/>
    <property type="evidence" value="ECO:0007669"/>
    <property type="project" value="UniProtKB-UniRule"/>
</dbReference>
<dbReference type="InterPro" id="IPR031633">
    <property type="entry name" value="SLD5_C"/>
</dbReference>
<dbReference type="InterPro" id="IPR036224">
    <property type="entry name" value="GINS_bundle-like_dom_sf"/>
</dbReference>
<name>A0A1V8SJW6_9PEZI</name>
<keyword evidence="10" id="KW-1185">Reference proteome</keyword>
<evidence type="ECO:0000259" key="7">
    <source>
        <dbReference type="Pfam" id="PF05916"/>
    </source>
</evidence>
<evidence type="ECO:0000313" key="9">
    <source>
        <dbReference type="EMBL" id="OQN99151.1"/>
    </source>
</evidence>
<sequence>MDTDISDILASVSSPSVHPQILDLQALTRAWVNERSAPELLPYPSDLIARVSQRLSAQILKIESLTSTNNPGLKSTLVIYQTELERVKFLLRSYLRARIAKIDACPHHSLALPSSHLSPLEKQYTTHHQSLLSTHYHTSFLSAFPASLQRLDDTTGGVSMVDRPDEDTAVFCRVLRDCGAVDVQGPEGTAQVELRRGDVWVLRWRDVRGRVEEGCVEMI</sequence>
<dbReference type="CDD" id="cd11711">
    <property type="entry name" value="GINS_A_Sld5"/>
    <property type="match status" value="1"/>
</dbReference>
<feature type="domain" description="GINS subunit" evidence="7">
    <location>
        <begin position="63"/>
        <end position="137"/>
    </location>
</feature>
<dbReference type="OrthoDB" id="338231at2759"/>
<evidence type="ECO:0000256" key="6">
    <source>
        <dbReference type="PIRNR" id="PIRNR007764"/>
    </source>
</evidence>
<evidence type="ECO:0000256" key="3">
    <source>
        <dbReference type="ARBA" id="ARBA00014804"/>
    </source>
</evidence>
<dbReference type="Gene3D" id="1.20.58.1030">
    <property type="match status" value="1"/>
</dbReference>
<dbReference type="PIRSF" id="PIRSF007764">
    <property type="entry name" value="Sld5"/>
    <property type="match status" value="1"/>
</dbReference>
<dbReference type="InParanoid" id="A0A1V8SJW6"/>
<dbReference type="InterPro" id="IPR021151">
    <property type="entry name" value="GINS_A"/>
</dbReference>
<dbReference type="STRING" id="1507870.A0A1V8SJW6"/>
<dbReference type="AlphaFoldDB" id="A0A1V8SJW6"/>
<gene>
    <name evidence="9" type="ORF">B0A48_15000</name>
</gene>
<dbReference type="Gene3D" id="3.40.5.60">
    <property type="match status" value="1"/>
</dbReference>
<dbReference type="Proteomes" id="UP000192596">
    <property type="component" value="Unassembled WGS sequence"/>
</dbReference>
<evidence type="ECO:0000256" key="4">
    <source>
        <dbReference type="ARBA" id="ARBA00022705"/>
    </source>
</evidence>
<dbReference type="SUPFAM" id="SSF158573">
    <property type="entry name" value="GINS helical bundle-like"/>
    <property type="match status" value="1"/>
</dbReference>
<feature type="domain" description="DNA replication complex GINS protein SLD5 C-terminal" evidence="8">
    <location>
        <begin position="164"/>
        <end position="219"/>
    </location>
</feature>
<reference evidence="10" key="1">
    <citation type="submission" date="2017-03" db="EMBL/GenBank/DDBJ databases">
        <title>Genomes of endolithic fungi from Antarctica.</title>
        <authorList>
            <person name="Coleine C."/>
            <person name="Masonjones S."/>
            <person name="Stajich J.E."/>
        </authorList>
    </citation>
    <scope>NUCLEOTIDE SEQUENCE [LARGE SCALE GENOMIC DNA]</scope>
    <source>
        <strain evidence="10">CCFEE 5527</strain>
    </source>
</reference>
<dbReference type="Pfam" id="PF16922">
    <property type="entry name" value="SLD5_C"/>
    <property type="match status" value="1"/>
</dbReference>
<dbReference type="PANTHER" id="PTHR21206:SF0">
    <property type="entry name" value="DNA REPLICATION COMPLEX GINS PROTEIN SLD5"/>
    <property type="match status" value="1"/>
</dbReference>
<comment type="caution">
    <text evidence="9">The sequence shown here is derived from an EMBL/GenBank/DDBJ whole genome shotgun (WGS) entry which is preliminary data.</text>
</comment>
<organism evidence="9 10">
    <name type="scientific">Cryoendolithus antarcticus</name>
    <dbReference type="NCBI Taxonomy" id="1507870"/>
    <lineage>
        <taxon>Eukaryota</taxon>
        <taxon>Fungi</taxon>
        <taxon>Dikarya</taxon>
        <taxon>Ascomycota</taxon>
        <taxon>Pezizomycotina</taxon>
        <taxon>Dothideomycetes</taxon>
        <taxon>Dothideomycetidae</taxon>
        <taxon>Cladosporiales</taxon>
        <taxon>Cladosporiaceae</taxon>
        <taxon>Cryoendolithus</taxon>
    </lineage>
</organism>
<dbReference type="PANTHER" id="PTHR21206">
    <property type="entry name" value="SLD5 PROTEIN"/>
    <property type="match status" value="1"/>
</dbReference>
<dbReference type="CDD" id="cd21692">
    <property type="entry name" value="GINS_B_Sld5"/>
    <property type="match status" value="1"/>
</dbReference>
<comment type="subcellular location">
    <subcellularLocation>
        <location evidence="1 6">Nucleus</location>
    </subcellularLocation>
</comment>
<dbReference type="GO" id="GO:0006261">
    <property type="term" value="P:DNA-templated DNA replication"/>
    <property type="evidence" value="ECO:0007669"/>
    <property type="project" value="InterPro"/>
</dbReference>
<proteinExistence type="inferred from homology"/>
<evidence type="ECO:0000256" key="5">
    <source>
        <dbReference type="ARBA" id="ARBA00023242"/>
    </source>
</evidence>
<dbReference type="FunCoup" id="A0A1V8SJW6">
    <property type="interactions" value="1176"/>
</dbReference>
<protein>
    <recommendedName>
        <fullName evidence="3 6">DNA replication complex GINS protein SLD5</fullName>
    </recommendedName>
</protein>